<gene>
    <name evidence="4" type="ORF">HICCMSTLAB_LOCUS13103</name>
</gene>
<feature type="domain" description="DDE Tnp4" evidence="3">
    <location>
        <begin position="36"/>
        <end position="131"/>
    </location>
</feature>
<dbReference type="AlphaFoldDB" id="A0A8J2HTG7"/>
<name>A0A8J2HTG7_COTCN</name>
<evidence type="ECO:0000256" key="2">
    <source>
        <dbReference type="ARBA" id="ARBA00022723"/>
    </source>
</evidence>
<evidence type="ECO:0000259" key="3">
    <source>
        <dbReference type="Pfam" id="PF13359"/>
    </source>
</evidence>
<evidence type="ECO:0000256" key="1">
    <source>
        <dbReference type="ARBA" id="ARBA00001968"/>
    </source>
</evidence>
<comment type="cofactor">
    <cofactor evidence="1">
        <name>a divalent metal cation</name>
        <dbReference type="ChEBI" id="CHEBI:60240"/>
    </cofactor>
</comment>
<dbReference type="OrthoDB" id="7693231at2759"/>
<comment type="caution">
    <text evidence="4">The sequence shown here is derived from an EMBL/GenBank/DDBJ whole genome shotgun (WGS) entry which is preliminary data.</text>
</comment>
<dbReference type="Proteomes" id="UP000786811">
    <property type="component" value="Unassembled WGS sequence"/>
</dbReference>
<feature type="non-terminal residue" evidence="4">
    <location>
        <position position="1"/>
    </location>
</feature>
<dbReference type="InterPro" id="IPR027806">
    <property type="entry name" value="HARBI1_dom"/>
</dbReference>
<proteinExistence type="predicted"/>
<keyword evidence="5" id="KW-1185">Reference proteome</keyword>
<reference evidence="4" key="1">
    <citation type="submission" date="2021-04" db="EMBL/GenBank/DDBJ databases">
        <authorList>
            <person name="Chebbi M.A.C M."/>
        </authorList>
    </citation>
    <scope>NUCLEOTIDE SEQUENCE</scope>
</reference>
<dbReference type="Pfam" id="PF13359">
    <property type="entry name" value="DDE_Tnp_4"/>
    <property type="match status" value="1"/>
</dbReference>
<evidence type="ECO:0000313" key="5">
    <source>
        <dbReference type="Proteomes" id="UP000786811"/>
    </source>
</evidence>
<protein>
    <recommendedName>
        <fullName evidence="3">DDE Tnp4 domain-containing protein</fullName>
    </recommendedName>
</protein>
<accession>A0A8J2HTG7</accession>
<sequence length="135" mass="15053">CIILLSPRNKTSSNLKSLPPTVVAHDLSIPGIVGCIDGTFIETRCPVHKMPSTYVNRHHQISLTLQAICDARKKFIDCFTGVSGKCHDSRVSDEYHIIGDAAYPISKNVLTPYRNNENLTIVQRRFNEKLNANSC</sequence>
<dbReference type="EMBL" id="CAJNRD030001124">
    <property type="protein sequence ID" value="CAG5108169.1"/>
    <property type="molecule type" value="Genomic_DNA"/>
</dbReference>
<organism evidence="4 5">
    <name type="scientific">Cotesia congregata</name>
    <name type="common">Parasitoid wasp</name>
    <name type="synonym">Apanteles congregatus</name>
    <dbReference type="NCBI Taxonomy" id="51543"/>
    <lineage>
        <taxon>Eukaryota</taxon>
        <taxon>Metazoa</taxon>
        <taxon>Ecdysozoa</taxon>
        <taxon>Arthropoda</taxon>
        <taxon>Hexapoda</taxon>
        <taxon>Insecta</taxon>
        <taxon>Pterygota</taxon>
        <taxon>Neoptera</taxon>
        <taxon>Endopterygota</taxon>
        <taxon>Hymenoptera</taxon>
        <taxon>Apocrita</taxon>
        <taxon>Ichneumonoidea</taxon>
        <taxon>Braconidae</taxon>
        <taxon>Microgastrinae</taxon>
        <taxon>Cotesia</taxon>
    </lineage>
</organism>
<evidence type="ECO:0000313" key="4">
    <source>
        <dbReference type="EMBL" id="CAG5108169.1"/>
    </source>
</evidence>
<dbReference type="GO" id="GO:0046872">
    <property type="term" value="F:metal ion binding"/>
    <property type="evidence" value="ECO:0007669"/>
    <property type="project" value="UniProtKB-KW"/>
</dbReference>
<keyword evidence="2" id="KW-0479">Metal-binding</keyword>